<dbReference type="InterPro" id="IPR003439">
    <property type="entry name" value="ABC_transporter-like_ATP-bd"/>
</dbReference>
<dbReference type="CDD" id="cd03256">
    <property type="entry name" value="ABC_PhnC_transporter"/>
    <property type="match status" value="1"/>
</dbReference>
<evidence type="ECO:0000313" key="9">
    <source>
        <dbReference type="EMBL" id="OHW62866.1"/>
    </source>
</evidence>
<dbReference type="InterPro" id="IPR027417">
    <property type="entry name" value="P-loop_NTPase"/>
</dbReference>
<keyword evidence="10" id="KW-1185">Reference proteome</keyword>
<evidence type="ECO:0000256" key="4">
    <source>
        <dbReference type="ARBA" id="ARBA00022840"/>
    </source>
</evidence>
<keyword evidence="7" id="KW-0472">Membrane</keyword>
<dbReference type="GO" id="GO:0015416">
    <property type="term" value="F:ABC-type phosphonate transporter activity"/>
    <property type="evidence" value="ECO:0007669"/>
    <property type="project" value="InterPro"/>
</dbReference>
<keyword evidence="6" id="KW-1278">Translocase</keyword>
<dbReference type="InterPro" id="IPR003593">
    <property type="entry name" value="AAA+_ATPase"/>
</dbReference>
<dbReference type="InterPro" id="IPR017871">
    <property type="entry name" value="ABC_transporter-like_CS"/>
</dbReference>
<comment type="caution">
    <text evidence="9">The sequence shown here is derived from an EMBL/GenBank/DDBJ whole genome shotgun (WGS) entry which is preliminary data.</text>
</comment>
<dbReference type="PANTHER" id="PTHR43166">
    <property type="entry name" value="AMINO ACID IMPORT ATP-BINDING PROTEIN"/>
    <property type="match status" value="1"/>
</dbReference>
<reference evidence="9 10" key="1">
    <citation type="submission" date="2016-09" db="EMBL/GenBank/DDBJ databases">
        <title>Genome sequence of Eubacterium angustum.</title>
        <authorList>
            <person name="Poehlein A."/>
            <person name="Daniel R."/>
        </authorList>
    </citation>
    <scope>NUCLEOTIDE SEQUENCE [LARGE SCALE GENOMIC DNA]</scope>
    <source>
        <strain evidence="9 10">DSM 1989</strain>
    </source>
</reference>
<keyword evidence="3" id="KW-0547">Nucleotide-binding</keyword>
<name>A0A1S1V8F0_9FIRM</name>
<evidence type="ECO:0000259" key="8">
    <source>
        <dbReference type="PROSITE" id="PS50893"/>
    </source>
</evidence>
<evidence type="ECO:0000256" key="7">
    <source>
        <dbReference type="ARBA" id="ARBA00023136"/>
    </source>
</evidence>
<dbReference type="SUPFAM" id="SSF52540">
    <property type="entry name" value="P-loop containing nucleoside triphosphate hydrolases"/>
    <property type="match status" value="1"/>
</dbReference>
<evidence type="ECO:0000256" key="5">
    <source>
        <dbReference type="ARBA" id="ARBA00022885"/>
    </source>
</evidence>
<dbReference type="PANTHER" id="PTHR43166:SF6">
    <property type="entry name" value="PHOSPHONATES IMPORT ATP-BINDING PROTEIN PHNC"/>
    <property type="match status" value="1"/>
</dbReference>
<protein>
    <submittedName>
        <fullName evidence="9">Glutamine transport ATP-binding protein GlnQ</fullName>
    </submittedName>
</protein>
<dbReference type="InterPro" id="IPR012693">
    <property type="entry name" value="ABC_transpr_PhnC"/>
</dbReference>
<dbReference type="RefSeq" id="WP_071061645.1">
    <property type="nucleotide sequence ID" value="NZ_MKIE01000002.1"/>
</dbReference>
<keyword evidence="2" id="KW-1003">Cell membrane</keyword>
<keyword evidence="1" id="KW-0813">Transport</keyword>
<dbReference type="GO" id="GO:0016887">
    <property type="term" value="F:ATP hydrolysis activity"/>
    <property type="evidence" value="ECO:0007669"/>
    <property type="project" value="InterPro"/>
</dbReference>
<accession>A0A1S1V8F0</accession>
<keyword evidence="5" id="KW-0918">Phosphonate transport</keyword>
<dbReference type="SMART" id="SM00382">
    <property type="entry name" value="AAA"/>
    <property type="match status" value="1"/>
</dbReference>
<evidence type="ECO:0000256" key="3">
    <source>
        <dbReference type="ARBA" id="ARBA00022741"/>
    </source>
</evidence>
<evidence type="ECO:0000256" key="6">
    <source>
        <dbReference type="ARBA" id="ARBA00022967"/>
    </source>
</evidence>
<dbReference type="PROSITE" id="PS00211">
    <property type="entry name" value="ABC_TRANSPORTER_1"/>
    <property type="match status" value="1"/>
</dbReference>
<dbReference type="Proteomes" id="UP000180254">
    <property type="component" value="Unassembled WGS sequence"/>
</dbReference>
<sequence>MSREVLRIENISKNYGKIETLSSLSLVVERGEMVALIGPSGSGKSTLLNLIGHLIAADSGNIYVEGKSIDEFNNRALAKKIGMVRQNLDLVPQLSVINNVLAGKLSDWSFIKSLVSLVFPMEKELALSALRKVGIEDKYTQQTSKLSGGEQQRVALARLLVQNPDIVLADEPVSSLDPARAEDVLSLMSSIAREENKTLVASIHSVEYARKFFTRVVGLRNGRIEFDMPTEKLTERELQILYSLEVG</sequence>
<dbReference type="AlphaFoldDB" id="A0A1S1V8F0"/>
<dbReference type="Gene3D" id="3.40.50.300">
    <property type="entry name" value="P-loop containing nucleotide triphosphate hydrolases"/>
    <property type="match status" value="1"/>
</dbReference>
<keyword evidence="4 9" id="KW-0067">ATP-binding</keyword>
<dbReference type="OrthoDB" id="9802264at2"/>
<feature type="domain" description="ABC transporter" evidence="8">
    <location>
        <begin position="6"/>
        <end position="246"/>
    </location>
</feature>
<dbReference type="InterPro" id="IPR050086">
    <property type="entry name" value="MetN_ABC_transporter-like"/>
</dbReference>
<gene>
    <name evidence="9" type="primary">glnQ_2</name>
    <name evidence="9" type="ORF">EUAN_06500</name>
</gene>
<dbReference type="GO" id="GO:0005524">
    <property type="term" value="F:ATP binding"/>
    <property type="evidence" value="ECO:0007669"/>
    <property type="project" value="UniProtKB-KW"/>
</dbReference>
<organism evidence="9 10">
    <name type="scientific">Andreesenia angusta</name>
    <dbReference type="NCBI Taxonomy" id="39480"/>
    <lineage>
        <taxon>Bacteria</taxon>
        <taxon>Bacillati</taxon>
        <taxon>Bacillota</taxon>
        <taxon>Tissierellia</taxon>
        <taxon>Tissierellales</taxon>
        <taxon>Gottschalkiaceae</taxon>
        <taxon>Andreesenia</taxon>
    </lineage>
</organism>
<dbReference type="GO" id="GO:0016020">
    <property type="term" value="C:membrane"/>
    <property type="evidence" value="ECO:0007669"/>
    <property type="project" value="InterPro"/>
</dbReference>
<dbReference type="Pfam" id="PF00005">
    <property type="entry name" value="ABC_tran"/>
    <property type="match status" value="1"/>
</dbReference>
<evidence type="ECO:0000313" key="10">
    <source>
        <dbReference type="Proteomes" id="UP000180254"/>
    </source>
</evidence>
<dbReference type="EMBL" id="MKIE01000002">
    <property type="protein sequence ID" value="OHW62866.1"/>
    <property type="molecule type" value="Genomic_DNA"/>
</dbReference>
<evidence type="ECO:0000256" key="2">
    <source>
        <dbReference type="ARBA" id="ARBA00022475"/>
    </source>
</evidence>
<proteinExistence type="predicted"/>
<dbReference type="STRING" id="39480.EUAN_06500"/>
<evidence type="ECO:0000256" key="1">
    <source>
        <dbReference type="ARBA" id="ARBA00022448"/>
    </source>
</evidence>
<dbReference type="PROSITE" id="PS50893">
    <property type="entry name" value="ABC_TRANSPORTER_2"/>
    <property type="match status" value="1"/>
</dbReference>